<evidence type="ECO:0000256" key="3">
    <source>
        <dbReference type="ARBA" id="ARBA00022490"/>
    </source>
</evidence>
<keyword evidence="6" id="KW-0539">Nucleus</keyword>
<dbReference type="InterPro" id="IPR019775">
    <property type="entry name" value="WD40_repeat_CS"/>
</dbReference>
<dbReference type="STRING" id="543379.A0A232FIR4"/>
<dbReference type="GO" id="GO:0005634">
    <property type="term" value="C:nucleus"/>
    <property type="evidence" value="ECO:0007669"/>
    <property type="project" value="UniProtKB-SubCell"/>
</dbReference>
<dbReference type="EMBL" id="NNAY01000155">
    <property type="protein sequence ID" value="OXU30473.1"/>
    <property type="molecule type" value="Genomic_DNA"/>
</dbReference>
<dbReference type="SUPFAM" id="SSF50978">
    <property type="entry name" value="WD40 repeat-like"/>
    <property type="match status" value="1"/>
</dbReference>
<sequence length="513" mass="56574">MPGEPPVTTGNKSSGKVKRISIPRVQSSTDTELQSQQSGSTPLQPIALHYVSFRSDIEDSPIPPVLRSKLLDLFQQIEKEFEMLCAENTGLQEKIEALNERLERECYGSGERSLPPGDFQDFTDSKNLSKQKCKFDLTLAGSSAHKVKASHKLKAQTSKIVSSFKNPTMTCSMQREYRGHRDGVWEVSVGRSSQPIIATASADHTARVWAMDSCRCLLQYTGHSGSVNSVRFHPTRDLALSASGDCSAHVWQAAVNWDLPKRPSLEELGTAGSDRGIGGDNCPPLEEDSAPTLRTPVKELLGHTGVVTAADWLFGAEQIVTASWDRTANLYDAESGEIIHTLCGHDQELTHVSAHHAQRLCVTSSRDSTFRLWDFREPIHSVSVFQGHTETVTSAVFTREDKIVSASDDRSVKVWELRNIRSPLATIRADSSANRLAVSSAGIVAIPHDNRQIRLFDLSGQRLARLPRTSRQGHRRMVCSVAWAEDNSSTCNLFSCGFDRLVLGWSILPVKDA</sequence>
<feature type="repeat" description="WD" evidence="8">
    <location>
        <begin position="385"/>
        <end position="419"/>
    </location>
</feature>
<keyword evidence="4 8" id="KW-0853">WD repeat</keyword>
<dbReference type="PROSITE" id="PS00678">
    <property type="entry name" value="WD_REPEATS_1"/>
    <property type="match status" value="1"/>
</dbReference>
<dbReference type="OrthoDB" id="9984207at2759"/>
<proteinExistence type="predicted"/>
<dbReference type="InterPro" id="IPR001680">
    <property type="entry name" value="WD40_rpt"/>
</dbReference>
<dbReference type="InterPro" id="IPR020472">
    <property type="entry name" value="WD40_PAC1"/>
</dbReference>
<feature type="region of interest" description="Disordered" evidence="9">
    <location>
        <begin position="1"/>
        <end position="41"/>
    </location>
</feature>
<feature type="region of interest" description="Disordered" evidence="9">
    <location>
        <begin position="270"/>
        <end position="290"/>
    </location>
</feature>
<accession>A0A232FIR4</accession>
<dbReference type="Proteomes" id="UP000215335">
    <property type="component" value="Unassembled WGS sequence"/>
</dbReference>
<gene>
    <name evidence="10" type="ORF">TSAR_013543</name>
</gene>
<evidence type="ECO:0000313" key="11">
    <source>
        <dbReference type="Proteomes" id="UP000215335"/>
    </source>
</evidence>
<feature type="repeat" description="WD" evidence="8">
    <location>
        <begin position="342"/>
        <end position="376"/>
    </location>
</feature>
<dbReference type="Pfam" id="PF00400">
    <property type="entry name" value="WD40"/>
    <property type="match status" value="6"/>
</dbReference>
<evidence type="ECO:0000256" key="2">
    <source>
        <dbReference type="ARBA" id="ARBA00004496"/>
    </source>
</evidence>
<comment type="subcellular location">
    <subcellularLocation>
        <location evidence="2">Cytoplasm</location>
    </subcellularLocation>
    <subcellularLocation>
        <location evidence="1">Nucleus</location>
    </subcellularLocation>
</comment>
<comment type="caution">
    <text evidence="10">The sequence shown here is derived from an EMBL/GenBank/DDBJ whole genome shotgun (WGS) entry which is preliminary data.</text>
</comment>
<organism evidence="10 11">
    <name type="scientific">Trichomalopsis sarcophagae</name>
    <dbReference type="NCBI Taxonomy" id="543379"/>
    <lineage>
        <taxon>Eukaryota</taxon>
        <taxon>Metazoa</taxon>
        <taxon>Ecdysozoa</taxon>
        <taxon>Arthropoda</taxon>
        <taxon>Hexapoda</taxon>
        <taxon>Insecta</taxon>
        <taxon>Pterygota</taxon>
        <taxon>Neoptera</taxon>
        <taxon>Endopterygota</taxon>
        <taxon>Hymenoptera</taxon>
        <taxon>Apocrita</taxon>
        <taxon>Proctotrupomorpha</taxon>
        <taxon>Chalcidoidea</taxon>
        <taxon>Pteromalidae</taxon>
        <taxon>Pteromalinae</taxon>
        <taxon>Trichomalopsis</taxon>
    </lineage>
</organism>
<evidence type="ECO:0000256" key="4">
    <source>
        <dbReference type="ARBA" id="ARBA00022574"/>
    </source>
</evidence>
<name>A0A232FIR4_9HYME</name>
<keyword evidence="5" id="KW-0677">Repeat</keyword>
<dbReference type="CDD" id="cd00200">
    <property type="entry name" value="WD40"/>
    <property type="match status" value="1"/>
</dbReference>
<evidence type="ECO:0000256" key="8">
    <source>
        <dbReference type="PROSITE-ProRule" id="PRU00221"/>
    </source>
</evidence>
<dbReference type="AlphaFoldDB" id="A0A232FIR4"/>
<dbReference type="InterPro" id="IPR015943">
    <property type="entry name" value="WD40/YVTN_repeat-like_dom_sf"/>
</dbReference>
<reference evidence="10 11" key="1">
    <citation type="journal article" date="2017" name="Curr. Biol.">
        <title>The Evolution of Venom by Co-option of Single-Copy Genes.</title>
        <authorList>
            <person name="Martinson E.O."/>
            <person name="Mrinalini"/>
            <person name="Kelkar Y.D."/>
            <person name="Chang C.H."/>
            <person name="Werren J.H."/>
        </authorList>
    </citation>
    <scope>NUCLEOTIDE SEQUENCE [LARGE SCALE GENOMIC DNA]</scope>
    <source>
        <strain evidence="10 11">Alberta</strain>
        <tissue evidence="10">Whole body</tissue>
    </source>
</reference>
<feature type="repeat" description="WD" evidence="8">
    <location>
        <begin position="177"/>
        <end position="219"/>
    </location>
</feature>
<feature type="compositionally biased region" description="Polar residues" evidence="9">
    <location>
        <begin position="24"/>
        <end position="41"/>
    </location>
</feature>
<dbReference type="InterPro" id="IPR036322">
    <property type="entry name" value="WD40_repeat_dom_sf"/>
</dbReference>
<evidence type="ECO:0000256" key="7">
    <source>
        <dbReference type="ARBA" id="ARBA00040954"/>
    </source>
</evidence>
<feature type="repeat" description="WD" evidence="8">
    <location>
        <begin position="300"/>
        <end position="341"/>
    </location>
</feature>
<evidence type="ECO:0000256" key="9">
    <source>
        <dbReference type="SAM" id="MobiDB-lite"/>
    </source>
</evidence>
<dbReference type="PANTHER" id="PTHR19855:SF12">
    <property type="entry name" value="WD REPEAT-CONTAINING PROTEIN 37"/>
    <property type="match status" value="1"/>
</dbReference>
<dbReference type="GO" id="GO:0005737">
    <property type="term" value="C:cytoplasm"/>
    <property type="evidence" value="ECO:0007669"/>
    <property type="project" value="UniProtKB-SubCell"/>
</dbReference>
<dbReference type="PANTHER" id="PTHR19855">
    <property type="entry name" value="WD40 REPEAT PROTEIN 12, 37"/>
    <property type="match status" value="1"/>
</dbReference>
<dbReference type="PROSITE" id="PS50294">
    <property type="entry name" value="WD_REPEATS_REGION"/>
    <property type="match status" value="3"/>
</dbReference>
<dbReference type="Gene3D" id="2.130.10.10">
    <property type="entry name" value="YVTN repeat-like/Quinoprotein amine dehydrogenase"/>
    <property type="match status" value="3"/>
</dbReference>
<protein>
    <recommendedName>
        <fullName evidence="7">WD repeat-containing protein 37</fullName>
    </recommendedName>
</protein>
<keyword evidence="11" id="KW-1185">Reference proteome</keyword>
<evidence type="ECO:0000256" key="6">
    <source>
        <dbReference type="ARBA" id="ARBA00023242"/>
    </source>
</evidence>
<dbReference type="PRINTS" id="PR00320">
    <property type="entry name" value="GPROTEINBRPT"/>
</dbReference>
<evidence type="ECO:0000313" key="10">
    <source>
        <dbReference type="EMBL" id="OXU30473.1"/>
    </source>
</evidence>
<feature type="repeat" description="WD" evidence="8">
    <location>
        <begin position="220"/>
        <end position="252"/>
    </location>
</feature>
<dbReference type="PROSITE" id="PS50082">
    <property type="entry name" value="WD_REPEATS_2"/>
    <property type="match status" value="5"/>
</dbReference>
<evidence type="ECO:0000256" key="1">
    <source>
        <dbReference type="ARBA" id="ARBA00004123"/>
    </source>
</evidence>
<keyword evidence="3" id="KW-0963">Cytoplasm</keyword>
<dbReference type="SMART" id="SM00320">
    <property type="entry name" value="WD40"/>
    <property type="match status" value="7"/>
</dbReference>
<evidence type="ECO:0000256" key="5">
    <source>
        <dbReference type="ARBA" id="ARBA00022737"/>
    </source>
</evidence>